<dbReference type="Ensembl" id="ENSVKKT00000020634.1">
    <property type="protein sequence ID" value="ENSVKKP00000020138.1"/>
    <property type="gene ID" value="ENSVKKG00000013577.1"/>
</dbReference>
<evidence type="ECO:0000256" key="24">
    <source>
        <dbReference type="ARBA" id="ARBA00045695"/>
    </source>
</evidence>
<evidence type="ECO:0000256" key="20">
    <source>
        <dbReference type="ARBA" id="ARBA00040812"/>
    </source>
</evidence>
<dbReference type="PROSITE" id="PS00022">
    <property type="entry name" value="EGF_1"/>
    <property type="match status" value="1"/>
</dbReference>
<reference evidence="30" key="1">
    <citation type="submission" date="2025-08" db="UniProtKB">
        <authorList>
            <consortium name="Ensembl"/>
        </authorList>
    </citation>
    <scope>IDENTIFICATION</scope>
</reference>
<evidence type="ECO:0000256" key="13">
    <source>
        <dbReference type="ARBA" id="ARBA00022837"/>
    </source>
</evidence>
<feature type="domain" description="C-type lectin" evidence="28">
    <location>
        <begin position="23"/>
        <end position="145"/>
    </location>
</feature>
<evidence type="ECO:0000259" key="29">
    <source>
        <dbReference type="PROSITE" id="PS50923"/>
    </source>
</evidence>
<dbReference type="AlphaFoldDB" id="A0A8D2LC86"/>
<evidence type="ECO:0000256" key="8">
    <source>
        <dbReference type="ARBA" id="ARBA00022692"/>
    </source>
</evidence>
<evidence type="ECO:0000256" key="15">
    <source>
        <dbReference type="ARBA" id="ARBA00022989"/>
    </source>
</evidence>
<feature type="disulfide bond" evidence="25">
    <location>
        <begin position="171"/>
        <end position="180"/>
    </location>
</feature>
<evidence type="ECO:0000256" key="19">
    <source>
        <dbReference type="ARBA" id="ARBA00038738"/>
    </source>
</evidence>
<evidence type="ECO:0000256" key="10">
    <source>
        <dbReference type="ARBA" id="ARBA00022729"/>
    </source>
</evidence>
<dbReference type="SMART" id="SM00032">
    <property type="entry name" value="CCP"/>
    <property type="match status" value="4"/>
</dbReference>
<dbReference type="Pfam" id="PF00059">
    <property type="entry name" value="Lectin_C"/>
    <property type="match status" value="1"/>
</dbReference>
<evidence type="ECO:0000256" key="25">
    <source>
        <dbReference type="PROSITE-ProRule" id="PRU00076"/>
    </source>
</evidence>
<dbReference type="InterPro" id="IPR016187">
    <property type="entry name" value="CTDL_fold"/>
</dbReference>
<keyword evidence="15" id="KW-1133">Transmembrane helix</keyword>
<dbReference type="CDD" id="cd00033">
    <property type="entry name" value="CCP"/>
    <property type="match status" value="4"/>
</dbReference>
<comment type="subcellular location">
    <subcellularLocation>
        <location evidence="1">Cell membrane</location>
        <topology evidence="1">Single-pass type I membrane protein</topology>
    </subcellularLocation>
    <subcellularLocation>
        <location evidence="2">Secreted</location>
    </subcellularLocation>
</comment>
<dbReference type="PROSITE" id="PS50026">
    <property type="entry name" value="EGF_3"/>
    <property type="match status" value="1"/>
</dbReference>
<feature type="domain" description="Sushi" evidence="29">
    <location>
        <begin position="293"/>
        <end position="354"/>
    </location>
</feature>
<dbReference type="InterPro" id="IPR002396">
    <property type="entry name" value="Selectin_superfamily"/>
</dbReference>
<evidence type="ECO:0000313" key="31">
    <source>
        <dbReference type="Proteomes" id="UP000694545"/>
    </source>
</evidence>
<evidence type="ECO:0000256" key="21">
    <source>
        <dbReference type="ARBA" id="ARBA00041401"/>
    </source>
</evidence>
<keyword evidence="17 25" id="KW-1015">Disulfide bond</keyword>
<dbReference type="PROSITE" id="PS00615">
    <property type="entry name" value="C_TYPE_LECTIN_1"/>
    <property type="match status" value="1"/>
</dbReference>
<dbReference type="FunFam" id="2.10.25.10:FF:000176">
    <property type="entry name" value="Selectin P"/>
    <property type="match status" value="1"/>
</dbReference>
<comment type="function">
    <text evidence="24">Cell-surface glycoprotein having a role in immunoadhesion. Mediates in the adhesion of blood neutrophils in cytokine-activated endothelium through interaction with SELPLG/PSGL1. May have a role in capillary morphogenesis.</text>
</comment>
<keyword evidence="16" id="KW-0472">Membrane</keyword>
<keyword evidence="18" id="KW-0325">Glycoprotein</keyword>
<dbReference type="Gene3D" id="2.10.70.10">
    <property type="entry name" value="Complement Module, domain 1"/>
    <property type="match status" value="4"/>
</dbReference>
<keyword evidence="5" id="KW-0964">Secreted</keyword>
<dbReference type="InterPro" id="IPR000436">
    <property type="entry name" value="Sushi_SCR_CCP_dom"/>
</dbReference>
<evidence type="ECO:0000259" key="27">
    <source>
        <dbReference type="PROSITE" id="PS50026"/>
    </source>
</evidence>
<evidence type="ECO:0000256" key="2">
    <source>
        <dbReference type="ARBA" id="ARBA00004613"/>
    </source>
</evidence>
<evidence type="ECO:0000256" key="6">
    <source>
        <dbReference type="ARBA" id="ARBA00022536"/>
    </source>
</evidence>
<dbReference type="PANTHER" id="PTHR19325:SF493">
    <property type="entry name" value="E-SELECTIN"/>
    <property type="match status" value="1"/>
</dbReference>
<dbReference type="FunFam" id="2.10.70.10:FF:000001">
    <property type="entry name" value="Selectin P"/>
    <property type="match status" value="4"/>
</dbReference>
<protein>
    <recommendedName>
        <fullName evidence="20">E-selectin</fullName>
    </recommendedName>
    <alternativeName>
        <fullName evidence="21">CD62 antigen-like family member E</fullName>
    </alternativeName>
    <alternativeName>
        <fullName evidence="22">Endothelial leukocyte adhesion molecule 1</fullName>
    </alternativeName>
    <alternativeName>
        <fullName evidence="23">Leukocyte-endothelial cell adhesion molecule 2</fullName>
    </alternativeName>
</protein>
<evidence type="ECO:0000256" key="9">
    <source>
        <dbReference type="ARBA" id="ARBA00022723"/>
    </source>
</evidence>
<evidence type="ECO:0000256" key="4">
    <source>
        <dbReference type="ARBA" id="ARBA00022475"/>
    </source>
</evidence>
<dbReference type="CDD" id="cd00054">
    <property type="entry name" value="EGF_CA"/>
    <property type="match status" value="1"/>
</dbReference>
<feature type="disulfide bond" evidence="26">
    <location>
        <begin position="325"/>
        <end position="352"/>
    </location>
</feature>
<feature type="domain" description="Sushi" evidence="29">
    <location>
        <begin position="184"/>
        <end position="245"/>
    </location>
</feature>
<keyword evidence="14" id="KW-0130">Cell adhesion</keyword>
<dbReference type="PROSITE" id="PS50923">
    <property type="entry name" value="SUSHI"/>
    <property type="match status" value="4"/>
</dbReference>
<evidence type="ECO:0000256" key="12">
    <source>
        <dbReference type="ARBA" id="ARBA00022737"/>
    </source>
</evidence>
<feature type="disulfide bond" evidence="26">
    <location>
        <begin position="387"/>
        <end position="414"/>
    </location>
</feature>
<evidence type="ECO:0000256" key="22">
    <source>
        <dbReference type="ARBA" id="ARBA00042113"/>
    </source>
</evidence>
<dbReference type="GO" id="GO:0046872">
    <property type="term" value="F:metal ion binding"/>
    <property type="evidence" value="ECO:0007669"/>
    <property type="project" value="UniProtKB-KW"/>
</dbReference>
<comment type="caution">
    <text evidence="25">Lacks conserved residue(s) required for the propagation of feature annotation.</text>
</comment>
<feature type="disulfide bond" evidence="26">
    <location>
        <begin position="449"/>
        <end position="476"/>
    </location>
</feature>
<sequence length="572" mass="61848">QKESWPVSNRCSWLSLLGAGSFKQHACWTYHASDKDMSYTEAEAWCTQHFTHLVAIQNQEENKHLNEAFPANKNHYWIGIRKKNNEWVWTGTNKPLTEEAKNWARGEPNNRRTNEDCVEIYIKRARDAGKWNDEACSKRKAALCYTASCKPHSCNGRGECVETINNYTCVCDGGFHGRDCEHVVPCDQLDEPSHGTLECRHPVRDFSFNSSCHVRCSEGYAPTGLEPVTCTASGNWSAPIPVCEGRGTGQVSRHRKPVQSPDWNTLQILVLGLLAPLCTLTEESKQPLVFPAVKCPVPQKPANGSLNCSHPVGHFAWNSSCNFACQEGFLLKGSDKLQCRAAGEWDGREPECEAVRCEAVQPPEGGSATCSHPASELAFNSTCEFACLEGYTLRGAPQIQCTAAGLWSEALPVCEAVRCEAVQPPEGGSVTCSSLATELAANSTCEFACLEGRVLKGASRIQCSSTGQWSLPPPKCPPSRPATQMLVAVLAVAAPGHVAWAQRGAGSPGGGQELALRRCRDLLVPASPLLLRLVQAATSEQPSRAASLKVHLLSGGAPDFPCPSRGVPGAPS</sequence>
<organism evidence="30 31">
    <name type="scientific">Varanus komodoensis</name>
    <name type="common">Komodo dragon</name>
    <dbReference type="NCBI Taxonomy" id="61221"/>
    <lineage>
        <taxon>Eukaryota</taxon>
        <taxon>Metazoa</taxon>
        <taxon>Chordata</taxon>
        <taxon>Craniata</taxon>
        <taxon>Vertebrata</taxon>
        <taxon>Euteleostomi</taxon>
        <taxon>Lepidosauria</taxon>
        <taxon>Squamata</taxon>
        <taxon>Bifurcata</taxon>
        <taxon>Unidentata</taxon>
        <taxon>Episquamata</taxon>
        <taxon>Toxicofera</taxon>
        <taxon>Anguimorpha</taxon>
        <taxon>Paleoanguimorpha</taxon>
        <taxon>Varanoidea</taxon>
        <taxon>Varanidae</taxon>
        <taxon>Varanus</taxon>
    </lineage>
</organism>
<dbReference type="PRINTS" id="PR00343">
    <property type="entry name" value="SELECTIN"/>
</dbReference>
<dbReference type="InterPro" id="IPR050350">
    <property type="entry name" value="Compl-Cell_Adhes-Reg"/>
</dbReference>
<accession>A0A8D2LC86</accession>
<comment type="subunit">
    <text evidence="19">Interacts with SELPLG/PSGL1 and PODXL2 through the sialyl Lewis X epitope. SELPLG sulfation appears not to be required for this interaction.</text>
</comment>
<dbReference type="PANTHER" id="PTHR19325">
    <property type="entry name" value="COMPLEMENT COMPONENT-RELATED SUSHI DOMAIN-CONTAINING"/>
    <property type="match status" value="1"/>
</dbReference>
<keyword evidence="12" id="KW-0677">Repeat</keyword>
<evidence type="ECO:0000313" key="30">
    <source>
        <dbReference type="Ensembl" id="ENSVKKP00000020138.1"/>
    </source>
</evidence>
<dbReference type="PROSITE" id="PS01186">
    <property type="entry name" value="EGF_2"/>
    <property type="match status" value="1"/>
</dbReference>
<dbReference type="CDD" id="cd03592">
    <property type="entry name" value="CLECT_selectins_like"/>
    <property type="match status" value="1"/>
</dbReference>
<dbReference type="GO" id="GO:0007155">
    <property type="term" value="P:cell adhesion"/>
    <property type="evidence" value="ECO:0007669"/>
    <property type="project" value="UniProtKB-KW"/>
</dbReference>
<feature type="domain" description="Sushi" evidence="29">
    <location>
        <begin position="355"/>
        <end position="416"/>
    </location>
</feature>
<keyword evidence="31" id="KW-1185">Reference proteome</keyword>
<evidence type="ECO:0000256" key="11">
    <source>
        <dbReference type="ARBA" id="ARBA00022734"/>
    </source>
</evidence>
<evidence type="ECO:0000256" key="14">
    <source>
        <dbReference type="ARBA" id="ARBA00022889"/>
    </source>
</evidence>
<evidence type="ECO:0000256" key="5">
    <source>
        <dbReference type="ARBA" id="ARBA00022525"/>
    </source>
</evidence>
<dbReference type="SUPFAM" id="SSF56436">
    <property type="entry name" value="C-type lectin-like"/>
    <property type="match status" value="1"/>
</dbReference>
<dbReference type="FunFam" id="3.10.100.10:FF:000007">
    <property type="entry name" value="L-selectin"/>
    <property type="match status" value="1"/>
</dbReference>
<keyword evidence="10" id="KW-0732">Signal</keyword>
<dbReference type="SUPFAM" id="SSF57535">
    <property type="entry name" value="Complement control module/SCR domain"/>
    <property type="match status" value="4"/>
</dbReference>
<dbReference type="InterPro" id="IPR000742">
    <property type="entry name" value="EGF"/>
</dbReference>
<keyword evidence="11" id="KW-0430">Lectin</keyword>
<dbReference type="GO" id="GO:0005576">
    <property type="term" value="C:extracellular region"/>
    <property type="evidence" value="ECO:0007669"/>
    <property type="project" value="UniProtKB-SubCell"/>
</dbReference>
<evidence type="ECO:0000256" key="17">
    <source>
        <dbReference type="ARBA" id="ARBA00023157"/>
    </source>
</evidence>
<evidence type="ECO:0000256" key="26">
    <source>
        <dbReference type="PROSITE-ProRule" id="PRU00302"/>
    </source>
</evidence>
<keyword evidence="13" id="KW-0106">Calcium</keyword>
<dbReference type="GO" id="GO:0005886">
    <property type="term" value="C:plasma membrane"/>
    <property type="evidence" value="ECO:0007669"/>
    <property type="project" value="UniProtKB-SubCell"/>
</dbReference>
<dbReference type="InterPro" id="IPR016186">
    <property type="entry name" value="C-type_lectin-like/link_sf"/>
</dbReference>
<evidence type="ECO:0000256" key="23">
    <source>
        <dbReference type="ARBA" id="ARBA00043124"/>
    </source>
</evidence>
<dbReference type="InterPro" id="IPR018378">
    <property type="entry name" value="C-type_lectin_CS"/>
</dbReference>
<evidence type="ECO:0000256" key="18">
    <source>
        <dbReference type="ARBA" id="ARBA00023180"/>
    </source>
</evidence>
<reference evidence="30" key="2">
    <citation type="submission" date="2025-09" db="UniProtKB">
        <authorList>
            <consortium name="Ensembl"/>
        </authorList>
    </citation>
    <scope>IDENTIFICATION</scope>
</reference>
<dbReference type="InterPro" id="IPR035976">
    <property type="entry name" value="Sushi/SCR/CCP_sf"/>
</dbReference>
<keyword evidence="8" id="KW-0812">Transmembrane</keyword>
<feature type="domain" description="Sushi" evidence="29">
    <location>
        <begin position="417"/>
        <end position="478"/>
    </location>
</feature>
<dbReference type="InterPro" id="IPR033991">
    <property type="entry name" value="Selectin_CTLD"/>
</dbReference>
<evidence type="ECO:0000256" key="3">
    <source>
        <dbReference type="ARBA" id="ARBA00007360"/>
    </source>
</evidence>
<dbReference type="Pfam" id="PF00084">
    <property type="entry name" value="Sushi"/>
    <property type="match status" value="4"/>
</dbReference>
<keyword evidence="7 26" id="KW-0768">Sushi</keyword>
<evidence type="ECO:0000256" key="7">
    <source>
        <dbReference type="ARBA" id="ARBA00022659"/>
    </source>
</evidence>
<feature type="domain" description="EGF-like" evidence="27">
    <location>
        <begin position="145"/>
        <end position="181"/>
    </location>
</feature>
<dbReference type="PROSITE" id="PS50041">
    <property type="entry name" value="C_TYPE_LECTIN_2"/>
    <property type="match status" value="1"/>
</dbReference>
<feature type="disulfide bond" evidence="26">
    <location>
        <begin position="216"/>
        <end position="243"/>
    </location>
</feature>
<comment type="similarity">
    <text evidence="3">Belongs to the selectin/LECAM family.</text>
</comment>
<keyword evidence="4" id="KW-1003">Cell membrane</keyword>
<dbReference type="InterPro" id="IPR001304">
    <property type="entry name" value="C-type_lectin-like"/>
</dbReference>
<dbReference type="GO" id="GO:0030246">
    <property type="term" value="F:carbohydrate binding"/>
    <property type="evidence" value="ECO:0007669"/>
    <property type="project" value="UniProtKB-KW"/>
</dbReference>
<keyword evidence="9" id="KW-0479">Metal-binding</keyword>
<dbReference type="SMART" id="SM00034">
    <property type="entry name" value="CLECT"/>
    <property type="match status" value="1"/>
</dbReference>
<evidence type="ECO:0000259" key="28">
    <source>
        <dbReference type="PROSITE" id="PS50041"/>
    </source>
</evidence>
<evidence type="ECO:0000256" key="1">
    <source>
        <dbReference type="ARBA" id="ARBA00004251"/>
    </source>
</evidence>
<keyword evidence="6 25" id="KW-0245">EGF-like domain</keyword>
<evidence type="ECO:0000256" key="16">
    <source>
        <dbReference type="ARBA" id="ARBA00023136"/>
    </source>
</evidence>
<proteinExistence type="inferred from homology"/>
<name>A0A8D2LC86_VARKO</name>
<dbReference type="Gene3D" id="3.10.100.10">
    <property type="entry name" value="Mannose-Binding Protein A, subunit A"/>
    <property type="match status" value="1"/>
</dbReference>
<dbReference type="Proteomes" id="UP000694545">
    <property type="component" value="Unplaced"/>
</dbReference>